<organism evidence="2 3">
    <name type="scientific">Periweissella ghanensis</name>
    <dbReference type="NCBI Taxonomy" id="467997"/>
    <lineage>
        <taxon>Bacteria</taxon>
        <taxon>Bacillati</taxon>
        <taxon>Bacillota</taxon>
        <taxon>Bacilli</taxon>
        <taxon>Lactobacillales</taxon>
        <taxon>Lactobacillaceae</taxon>
        <taxon>Periweissella</taxon>
    </lineage>
</organism>
<dbReference type="RefSeq" id="WP_230098076.1">
    <property type="nucleotide sequence ID" value="NZ_CAKKNT010000003.1"/>
</dbReference>
<dbReference type="PROSITE" id="PS51257">
    <property type="entry name" value="PROKAR_LIPOPROTEIN"/>
    <property type="match status" value="1"/>
</dbReference>
<sequence>MKKKILALLMTFTSLFLLTACSSTNQLNGTYHGQFELLGAKTTDTLKFDGDKVTEAATGGKAQTGTYTVDDERITIKFKQYQLTGDLAKDHKSFIITKANGLASVLKGTKYIREETK</sequence>
<comment type="caution">
    <text evidence="2">The sequence shown here is derived from an EMBL/GenBank/DDBJ whole genome shotgun (WGS) entry which is preliminary data.</text>
</comment>
<feature type="chain" id="PRO_5047356058" description="Lipoprotein" evidence="1">
    <location>
        <begin position="20"/>
        <end position="117"/>
    </location>
</feature>
<dbReference type="Proteomes" id="UP000789719">
    <property type="component" value="Unassembled WGS sequence"/>
</dbReference>
<gene>
    <name evidence="2" type="ORF">WGH24286_00383</name>
</gene>
<name>A0ABN8BNQ9_9LACO</name>
<evidence type="ECO:0000313" key="3">
    <source>
        <dbReference type="Proteomes" id="UP000789719"/>
    </source>
</evidence>
<feature type="signal peptide" evidence="1">
    <location>
        <begin position="1"/>
        <end position="19"/>
    </location>
</feature>
<keyword evidence="1" id="KW-0732">Signal</keyword>
<evidence type="ECO:0000256" key="1">
    <source>
        <dbReference type="SAM" id="SignalP"/>
    </source>
</evidence>
<reference evidence="2 3" key="1">
    <citation type="submission" date="2021-11" db="EMBL/GenBank/DDBJ databases">
        <authorList>
            <person name="Depoorter E."/>
        </authorList>
    </citation>
    <scope>NUCLEOTIDE SEQUENCE [LARGE SCALE GENOMIC DNA]</scope>
    <source>
        <strain evidence="2 3">LMG 24286</strain>
    </source>
</reference>
<accession>A0ABN8BNQ9</accession>
<dbReference type="EMBL" id="CAKKNT010000003">
    <property type="protein sequence ID" value="CAH0417967.1"/>
    <property type="molecule type" value="Genomic_DNA"/>
</dbReference>
<evidence type="ECO:0000313" key="2">
    <source>
        <dbReference type="EMBL" id="CAH0417967.1"/>
    </source>
</evidence>
<evidence type="ECO:0008006" key="4">
    <source>
        <dbReference type="Google" id="ProtNLM"/>
    </source>
</evidence>
<keyword evidence="3" id="KW-1185">Reference proteome</keyword>
<proteinExistence type="predicted"/>
<protein>
    <recommendedName>
        <fullName evidence="4">Lipoprotein</fullName>
    </recommendedName>
</protein>